<dbReference type="RefSeq" id="WP_007788952.1">
    <property type="nucleotide sequence ID" value="NZ_ADGQ01000035.1"/>
</dbReference>
<dbReference type="InterPro" id="IPR000438">
    <property type="entry name" value="Acetyl_CoA_COase_Trfase_b_su"/>
</dbReference>
<comment type="similarity">
    <text evidence="4">Belongs to the AccD/PCCB family.</text>
</comment>
<dbReference type="GO" id="GO:2001295">
    <property type="term" value="P:malonyl-CoA biosynthetic process"/>
    <property type="evidence" value="ECO:0007669"/>
    <property type="project" value="UniProtKB-UniRule"/>
</dbReference>
<gene>
    <name evidence="4 6" type="primary">accD</name>
    <name evidence="6" type="ORF">HMPREF0634_1306</name>
</gene>
<dbReference type="SUPFAM" id="SSF52096">
    <property type="entry name" value="ClpP/crotonase"/>
    <property type="match status" value="1"/>
</dbReference>
<dbReference type="EMBL" id="ADGQ01000035">
    <property type="protein sequence ID" value="EFM64891.1"/>
    <property type="molecule type" value="Genomic_DNA"/>
</dbReference>
<comment type="subunit">
    <text evidence="4">Acetyl-CoA carboxylase is a heterohexamer composed of biotin carboxyl carrier protein (AccB), biotin carboxylase (AccC) and two subunits each of ACCase subunit alpha (AccA) and ACCase subunit beta (AccD).</text>
</comment>
<organism evidence="6 7">
    <name type="scientific">Peptostreptococcus stomatis DSM 17678</name>
    <dbReference type="NCBI Taxonomy" id="596315"/>
    <lineage>
        <taxon>Bacteria</taxon>
        <taxon>Bacillati</taxon>
        <taxon>Bacillota</taxon>
        <taxon>Clostridia</taxon>
        <taxon>Peptostreptococcales</taxon>
        <taxon>Peptostreptococcaceae</taxon>
        <taxon>Peptostreptococcus</taxon>
    </lineage>
</organism>
<keyword evidence="6" id="KW-0436">Ligase</keyword>
<keyword evidence="1 4" id="KW-0444">Lipid biosynthesis</keyword>
<evidence type="ECO:0000256" key="2">
    <source>
        <dbReference type="ARBA" id="ARBA00022679"/>
    </source>
</evidence>
<keyword evidence="4" id="KW-0479">Metal-binding</keyword>
<evidence type="ECO:0000256" key="3">
    <source>
        <dbReference type="ARBA" id="ARBA00023098"/>
    </source>
</evidence>
<dbReference type="GO" id="GO:0008270">
    <property type="term" value="F:zinc ion binding"/>
    <property type="evidence" value="ECO:0007669"/>
    <property type="project" value="UniProtKB-UniRule"/>
</dbReference>
<dbReference type="PANTHER" id="PTHR42995">
    <property type="entry name" value="ACETYL-COENZYME A CARBOXYLASE CARBOXYL TRANSFERASE SUBUNIT BETA, CHLOROPLASTIC"/>
    <property type="match status" value="1"/>
</dbReference>
<dbReference type="GO" id="GO:0016743">
    <property type="term" value="F:carboxyl- or carbamoyltransferase activity"/>
    <property type="evidence" value="ECO:0007669"/>
    <property type="project" value="UniProtKB-UniRule"/>
</dbReference>
<keyword evidence="4" id="KW-0863">Zinc-finger</keyword>
<feature type="binding site" evidence="4">
    <location>
        <position position="30"/>
    </location>
    <ligand>
        <name>Zn(2+)</name>
        <dbReference type="ChEBI" id="CHEBI:29105"/>
    </ligand>
</feature>
<keyword evidence="4" id="KW-0275">Fatty acid biosynthesis</keyword>
<comment type="cofactor">
    <cofactor evidence="4">
        <name>Zn(2+)</name>
        <dbReference type="ChEBI" id="CHEBI:29105"/>
    </cofactor>
    <text evidence="4">Binds 1 zinc ion per subunit.</text>
</comment>
<feature type="zinc finger region" description="C4-type" evidence="4">
    <location>
        <begin position="27"/>
        <end position="49"/>
    </location>
</feature>
<evidence type="ECO:0000256" key="4">
    <source>
        <dbReference type="HAMAP-Rule" id="MF_01395"/>
    </source>
</evidence>
<feature type="binding site" evidence="4">
    <location>
        <position position="27"/>
    </location>
    <ligand>
        <name>Zn(2+)</name>
        <dbReference type="ChEBI" id="CHEBI:29105"/>
    </ligand>
</feature>
<dbReference type="NCBIfam" id="TIGR00515">
    <property type="entry name" value="accD"/>
    <property type="match status" value="1"/>
</dbReference>
<dbReference type="PANTHER" id="PTHR42995:SF5">
    <property type="entry name" value="ACETYL-COENZYME A CARBOXYLASE CARBOXYL TRANSFERASE SUBUNIT BETA, CHLOROPLASTIC"/>
    <property type="match status" value="1"/>
</dbReference>
<dbReference type="GO" id="GO:0005524">
    <property type="term" value="F:ATP binding"/>
    <property type="evidence" value="ECO:0007669"/>
    <property type="project" value="UniProtKB-KW"/>
</dbReference>
<comment type="catalytic activity">
    <reaction evidence="4">
        <text>N(6)-carboxybiotinyl-L-lysyl-[protein] + acetyl-CoA = N(6)-biotinyl-L-lysyl-[protein] + malonyl-CoA</text>
        <dbReference type="Rhea" id="RHEA:54728"/>
        <dbReference type="Rhea" id="RHEA-COMP:10505"/>
        <dbReference type="Rhea" id="RHEA-COMP:10506"/>
        <dbReference type="ChEBI" id="CHEBI:57288"/>
        <dbReference type="ChEBI" id="CHEBI:57384"/>
        <dbReference type="ChEBI" id="CHEBI:83144"/>
        <dbReference type="ChEBI" id="CHEBI:83145"/>
        <dbReference type="EC" id="2.1.3.15"/>
    </reaction>
</comment>
<dbReference type="InterPro" id="IPR011762">
    <property type="entry name" value="COA_CT_N"/>
</dbReference>
<keyword evidence="2 4" id="KW-0808">Transferase</keyword>
<comment type="function">
    <text evidence="4">Component of the acetyl coenzyme A carboxylase (ACC) complex. Biotin carboxylase (BC) catalyzes the carboxylation of biotin on its carrier protein (BCCP) and then the CO(2) group is transferred by the transcarboxylase to acetyl-CoA to form malonyl-CoA.</text>
</comment>
<keyword evidence="4" id="KW-0547">Nucleotide-binding</keyword>
<dbReference type="GO" id="GO:0009317">
    <property type="term" value="C:acetyl-CoA carboxylase complex"/>
    <property type="evidence" value="ECO:0007669"/>
    <property type="project" value="InterPro"/>
</dbReference>
<proteinExistence type="inferred from homology"/>
<keyword evidence="4" id="KW-0862">Zinc</keyword>
<keyword evidence="3 4" id="KW-0443">Lipid metabolism</keyword>
<dbReference type="UniPathway" id="UPA00655">
    <property type="reaction ID" value="UER00711"/>
</dbReference>
<feature type="binding site" evidence="4">
    <location>
        <position position="49"/>
    </location>
    <ligand>
        <name>Zn(2+)</name>
        <dbReference type="ChEBI" id="CHEBI:29105"/>
    </ligand>
</feature>
<name>E0E2H6_9FIRM</name>
<reference evidence="6 7" key="1">
    <citation type="submission" date="2010-08" db="EMBL/GenBank/DDBJ databases">
        <authorList>
            <person name="Harkins D.M."/>
            <person name="Madupu R."/>
            <person name="Durkin A.S."/>
            <person name="Torralba M."/>
            <person name="Methe B."/>
            <person name="Sutton G.G."/>
            <person name="Nelson K.E."/>
        </authorList>
    </citation>
    <scope>NUCLEOTIDE SEQUENCE [LARGE SCALE GENOMIC DNA]</scope>
    <source>
        <strain evidence="6 7">DSM 17678</strain>
    </source>
</reference>
<dbReference type="GO" id="GO:0003989">
    <property type="term" value="F:acetyl-CoA carboxylase activity"/>
    <property type="evidence" value="ECO:0007669"/>
    <property type="project" value="InterPro"/>
</dbReference>
<dbReference type="OrthoDB" id="9772975at2"/>
<keyword evidence="4" id="KW-0276">Fatty acid metabolism</keyword>
<comment type="pathway">
    <text evidence="4">Lipid metabolism; malonyl-CoA biosynthesis; malonyl-CoA from acetyl-CoA: step 1/1.</text>
</comment>
<dbReference type="PROSITE" id="PS50980">
    <property type="entry name" value="COA_CT_NTER"/>
    <property type="match status" value="1"/>
</dbReference>
<keyword evidence="4" id="KW-0963">Cytoplasm</keyword>
<protein>
    <recommendedName>
        <fullName evidence="4">Acetyl-coenzyme A carboxylase carboxyl transferase subunit beta</fullName>
        <shortName evidence="4">ACCase subunit beta</shortName>
        <shortName evidence="4">Acetyl-CoA carboxylase carboxyltransferase subunit beta</shortName>
        <ecNumber evidence="4">2.1.3.15</ecNumber>
    </recommendedName>
</protein>
<evidence type="ECO:0000313" key="7">
    <source>
        <dbReference type="Proteomes" id="UP000003244"/>
    </source>
</evidence>
<dbReference type="PRINTS" id="PR01070">
    <property type="entry name" value="ACCCTRFRASEB"/>
</dbReference>
<dbReference type="EC" id="2.1.3.15" evidence="4"/>
<dbReference type="Gene3D" id="3.90.226.10">
    <property type="entry name" value="2-enoyl-CoA Hydratase, Chain A, domain 1"/>
    <property type="match status" value="1"/>
</dbReference>
<comment type="subcellular location">
    <subcellularLocation>
        <location evidence="4">Cytoplasm</location>
    </subcellularLocation>
</comment>
<dbReference type="Proteomes" id="UP000003244">
    <property type="component" value="Unassembled WGS sequence"/>
</dbReference>
<feature type="binding site" evidence="4">
    <location>
        <position position="46"/>
    </location>
    <ligand>
        <name>Zn(2+)</name>
        <dbReference type="ChEBI" id="CHEBI:29105"/>
    </ligand>
</feature>
<dbReference type="HAMAP" id="MF_01395">
    <property type="entry name" value="AcetylCoA_CT_beta"/>
    <property type="match status" value="1"/>
</dbReference>
<dbReference type="InterPro" id="IPR034733">
    <property type="entry name" value="AcCoA_carboxyl_beta"/>
</dbReference>
<dbReference type="AlphaFoldDB" id="E0E2H6"/>
<dbReference type="InterPro" id="IPR029045">
    <property type="entry name" value="ClpP/crotonase-like_dom_sf"/>
</dbReference>
<keyword evidence="4" id="KW-0067">ATP-binding</keyword>
<comment type="caution">
    <text evidence="6">The sequence shown here is derived from an EMBL/GenBank/DDBJ whole genome shotgun (WGS) entry which is preliminary data.</text>
</comment>
<accession>E0E2H6</accession>
<dbReference type="GeneID" id="84800425"/>
<dbReference type="GO" id="GO:0006633">
    <property type="term" value="P:fatty acid biosynthetic process"/>
    <property type="evidence" value="ECO:0007669"/>
    <property type="project" value="UniProtKB-KW"/>
</dbReference>
<feature type="domain" description="CoA carboxyltransferase N-terminal" evidence="5">
    <location>
        <begin position="23"/>
        <end position="285"/>
    </location>
</feature>
<evidence type="ECO:0000256" key="1">
    <source>
        <dbReference type="ARBA" id="ARBA00022516"/>
    </source>
</evidence>
<keyword evidence="7" id="KW-1185">Reference proteome</keyword>
<sequence length="285" mass="32002">MILDHFKNKSYRPVKKVDIQPDCVIKCPKCESLFFIDDMDHVNKLCPHCGKYFNMTAWERIASLVDEGSFVEYFREKKIRDPLKFPKYKEKQLSLRRKYELDEGVVCGIASIKNIKVAIAVMDTDYLMGSMGTTVGEKITKTVELSIKKKLPLLVFSASGGARMQEGMFSLMQMAKTSQAIARHKEKGLLYISIMTNPTTGGVSASFASLGDIIIGEKNALIGFAGPRVIKQVTGTELPPGFQSAEFLLDHGLLDMILSREEMRDRLGDILEIHTNVNKSRGVRR</sequence>
<evidence type="ECO:0000259" key="5">
    <source>
        <dbReference type="PROSITE" id="PS50980"/>
    </source>
</evidence>
<dbReference type="Pfam" id="PF01039">
    <property type="entry name" value="Carboxyl_trans"/>
    <property type="match status" value="1"/>
</dbReference>
<evidence type="ECO:0000313" key="6">
    <source>
        <dbReference type="EMBL" id="EFM64891.1"/>
    </source>
</evidence>
<dbReference type="eggNOG" id="COG0777">
    <property type="taxonomic scope" value="Bacteria"/>
</dbReference>
<dbReference type="STRING" id="596315.HMPREF0634_1306"/>